<dbReference type="PANTHER" id="PTHR11908">
    <property type="entry name" value="XANTHINE DEHYDROGENASE"/>
    <property type="match status" value="1"/>
</dbReference>
<dbReference type="Gene3D" id="3.30.365.10">
    <property type="entry name" value="Aldehyde oxidase/xanthine dehydrogenase, molybdopterin binding domain"/>
    <property type="match status" value="4"/>
</dbReference>
<dbReference type="Pfam" id="PF20256">
    <property type="entry name" value="MoCoBD_2"/>
    <property type="match status" value="1"/>
</dbReference>
<dbReference type="Pfam" id="PF01315">
    <property type="entry name" value="Ald_Xan_dh_C"/>
    <property type="match status" value="1"/>
</dbReference>
<dbReference type="SMART" id="SM01008">
    <property type="entry name" value="Ald_Xan_dh_C"/>
    <property type="match status" value="1"/>
</dbReference>
<dbReference type="HOGENOM" id="CLU_001681_2_0_11"/>
<organism evidence="5 6">
    <name type="scientific">Saccharothrix espanaensis (strain ATCC 51144 / DSM 44229 / JCM 9112 / NBRC 15066 / NRRL 15764)</name>
    <dbReference type="NCBI Taxonomy" id="1179773"/>
    <lineage>
        <taxon>Bacteria</taxon>
        <taxon>Bacillati</taxon>
        <taxon>Actinomycetota</taxon>
        <taxon>Actinomycetes</taxon>
        <taxon>Pseudonocardiales</taxon>
        <taxon>Pseudonocardiaceae</taxon>
        <taxon>Saccharothrix</taxon>
    </lineage>
</organism>
<dbReference type="InterPro" id="IPR046867">
    <property type="entry name" value="AldOxase/xan_DH_MoCoBD2"/>
</dbReference>
<dbReference type="GO" id="GO:0005506">
    <property type="term" value="F:iron ion binding"/>
    <property type="evidence" value="ECO:0007669"/>
    <property type="project" value="InterPro"/>
</dbReference>
<dbReference type="InterPro" id="IPR016208">
    <property type="entry name" value="Ald_Oxase/xanthine_DH-like"/>
</dbReference>
<dbReference type="InterPro" id="IPR036856">
    <property type="entry name" value="Ald_Oxase/Xan_DH_a/b_sf"/>
</dbReference>
<dbReference type="InterPro" id="IPR008274">
    <property type="entry name" value="AldOxase/xan_DH_MoCoBD1"/>
</dbReference>
<dbReference type="STRING" id="1179773.BN6_44860"/>
<dbReference type="Pfam" id="PF02738">
    <property type="entry name" value="MoCoBD_1"/>
    <property type="match status" value="1"/>
</dbReference>
<sequence>MGGGLIGARVSRAEDVRMLTGRAVYIDDIRPPGVLEAAVLRSPHPHARIVRVDTAAAAAHPGVFAVVTGADVRSVVRRPQPVVWRLSPDAPQPVAYPLAVGKVLYPGHGVAAVAAVDRATAEDALELVEVEYAPLAAVTTLEQALAPDAPRLHEDWPDNVAGRTVVAQGDVGAAFAAADVVLRESFRFARQMGTPLETRGVVATWDPFTARLDVWLNTQAPHLARELFAEVLGLSVDKVRVRVPDIGGGFGNKFDFYGDEVVAAVLSRAAGRPVKLVEDRRESFVATVHSREQHIDVEIAARADGTITGLRGTLHGVLGANFSTVGVSPCWTAAAVMTGPYAIPAYEMNVVAVLTNKTPYGSYRGYGLPKANFVHEHMVEALARRLGLDPHDVRRRNFVTEFPYQSPVFVYDSGRYAECLDLCLDAVRQAGWADFVAEARAGGAHVGVGYSFQNEVAGFAPSRIVNLAGLDHSGFDEAVVRIDSTGHVTVHTGQTSMGQGIHTALAQVAAHALDVPLDHVSVVAGDTDSSPYTGYGTAASRAAAVGGAAVLNAATRLRAKVLRIAAHILEASPADLVIADGVVSVAGAPGSAVSFAAIGDAAYRRPAGVLPEDEEPTLHEREVYDPVNVVTAFGCTAVLASVDVETGVVNLLGYLIAHDCGTVINPMIVEGQLAGGAVQAIGGALYERLAYGPSGEALTRSFAEYLLPTAAVVPPIGISHLETPAEHVPGGFKGAGEAGVIGGGAAIAHAVEDALAEFGVRITGLPITPPDLLAAIRAGGGR</sequence>
<dbReference type="EMBL" id="HE804045">
    <property type="protein sequence ID" value="CCH31766.1"/>
    <property type="molecule type" value="Genomic_DNA"/>
</dbReference>
<evidence type="ECO:0000313" key="6">
    <source>
        <dbReference type="Proteomes" id="UP000006281"/>
    </source>
</evidence>
<feature type="domain" description="Aldehyde oxidase/xanthine dehydrogenase a/b hammerhead" evidence="4">
    <location>
        <begin position="20"/>
        <end position="136"/>
    </location>
</feature>
<name>K0K0B0_SACES</name>
<dbReference type="AlphaFoldDB" id="K0K0B0"/>
<dbReference type="Proteomes" id="UP000006281">
    <property type="component" value="Chromosome"/>
</dbReference>
<evidence type="ECO:0000256" key="3">
    <source>
        <dbReference type="ARBA" id="ARBA00053029"/>
    </source>
</evidence>
<keyword evidence="6" id="KW-1185">Reference proteome</keyword>
<dbReference type="InterPro" id="IPR000674">
    <property type="entry name" value="Ald_Oxase/Xan_DH_a/b"/>
</dbReference>
<dbReference type="InterPro" id="IPR037165">
    <property type="entry name" value="AldOxase/xan_DH_Mopterin-bd_sf"/>
</dbReference>
<gene>
    <name evidence="5" type="ordered locus">BN6_44860</name>
</gene>
<accession>K0K0B0</accession>
<dbReference type="Gene3D" id="3.90.1170.50">
    <property type="entry name" value="Aldehyde oxidase/xanthine dehydrogenase, a/b hammerhead"/>
    <property type="match status" value="1"/>
</dbReference>
<dbReference type="RefSeq" id="WP_015101878.1">
    <property type="nucleotide sequence ID" value="NC_019673.1"/>
</dbReference>
<dbReference type="KEGG" id="sesp:BN6_44860"/>
<dbReference type="SUPFAM" id="SSF56003">
    <property type="entry name" value="Molybdenum cofactor-binding domain"/>
    <property type="match status" value="1"/>
</dbReference>
<reference evidence="5 6" key="1">
    <citation type="journal article" date="2012" name="BMC Genomics">
        <title>Complete genome sequence of Saccharothrix espanaensis DSM 44229T and comparison to the other completely sequenced Pseudonocardiaceae.</title>
        <authorList>
            <person name="Strobel T."/>
            <person name="Al-Dilaimi A."/>
            <person name="Blom J."/>
            <person name="Gessner A."/>
            <person name="Kalinowski J."/>
            <person name="Luzhetska M."/>
            <person name="Puhler A."/>
            <person name="Szczepanowski R."/>
            <person name="Bechthold A."/>
            <person name="Ruckert C."/>
        </authorList>
    </citation>
    <scope>NUCLEOTIDE SEQUENCE [LARGE SCALE GENOMIC DNA]</scope>
    <source>
        <strain evidence="6">ATCC 51144 / DSM 44229 / JCM 9112 / NBRC 15066 / NRRL 15764</strain>
    </source>
</reference>
<proteinExistence type="predicted"/>
<evidence type="ECO:0000256" key="1">
    <source>
        <dbReference type="ARBA" id="ARBA00022505"/>
    </source>
</evidence>
<keyword evidence="2 5" id="KW-0560">Oxidoreductase</keyword>
<dbReference type="SUPFAM" id="SSF54665">
    <property type="entry name" value="CO dehydrogenase molybdoprotein N-domain-like"/>
    <property type="match status" value="1"/>
</dbReference>
<comment type="cofactor">
    <cofactor evidence="3">
        <name>Mo-molybdopterin cytosine dinucleotide</name>
        <dbReference type="ChEBI" id="CHEBI:71308"/>
    </cofactor>
</comment>
<dbReference type="EC" id="1.2.99.2" evidence="5"/>
<keyword evidence="1" id="KW-0500">Molybdenum</keyword>
<dbReference type="eggNOG" id="COG1529">
    <property type="taxonomic scope" value="Bacteria"/>
</dbReference>
<protein>
    <submittedName>
        <fullName evidence="5">Carbon-monoxide dehydrogenase</fullName>
        <ecNumber evidence="5">1.2.99.2</ecNumber>
    </submittedName>
</protein>
<dbReference type="FunFam" id="3.30.365.10:FF:000001">
    <property type="entry name" value="Xanthine dehydrogenase oxidase"/>
    <property type="match status" value="1"/>
</dbReference>
<evidence type="ECO:0000256" key="2">
    <source>
        <dbReference type="ARBA" id="ARBA00023002"/>
    </source>
</evidence>
<dbReference type="GO" id="GO:0016491">
    <property type="term" value="F:oxidoreductase activity"/>
    <property type="evidence" value="ECO:0007669"/>
    <property type="project" value="UniProtKB-KW"/>
</dbReference>
<dbReference type="PATRIC" id="fig|1179773.3.peg.4494"/>
<dbReference type="BioCyc" id="SESP1179773:BN6_RS21720-MONOMER"/>
<dbReference type="PANTHER" id="PTHR11908:SF132">
    <property type="entry name" value="ALDEHYDE OXIDASE 1-RELATED"/>
    <property type="match status" value="1"/>
</dbReference>
<evidence type="ECO:0000313" key="5">
    <source>
        <dbReference type="EMBL" id="CCH31766.1"/>
    </source>
</evidence>
<evidence type="ECO:0000259" key="4">
    <source>
        <dbReference type="SMART" id="SM01008"/>
    </source>
</evidence>